<organism evidence="2">
    <name type="scientific">Nonomuraea gerenzanensis</name>
    <dbReference type="NCBI Taxonomy" id="93944"/>
    <lineage>
        <taxon>Bacteria</taxon>
        <taxon>Bacillati</taxon>
        <taxon>Actinomycetota</taxon>
        <taxon>Actinomycetes</taxon>
        <taxon>Streptosporangiales</taxon>
        <taxon>Streptosporangiaceae</taxon>
        <taxon>Nonomuraea</taxon>
    </lineage>
</organism>
<proteinExistence type="predicted"/>
<dbReference type="AlphaFoldDB" id="A0A1M4EGB3"/>
<feature type="compositionally biased region" description="Polar residues" evidence="1">
    <location>
        <begin position="84"/>
        <end position="93"/>
    </location>
</feature>
<dbReference type="RefSeq" id="WP_225266542.1">
    <property type="nucleotide sequence ID" value="NZ_CP084058.1"/>
</dbReference>
<feature type="compositionally biased region" description="Low complexity" evidence="1">
    <location>
        <begin position="47"/>
        <end position="67"/>
    </location>
</feature>
<sequence length="238" mass="24415">MLFIRHATTAGMRAACFPGDGDADPASLSRAAALRPLLAARVAQVSPGGAPRASPASAPLVSPSAAPQDAPDGPPRASLAAAPQDSSGGTPQISPAVAWVAPAAAAWQTAVAMGREPRVCAALAEADCGRWRGLPYERVAREEPEALTRWLSDPHAAPHGGESRAALAHRVATWLDTERAATRPTIAICDVGAIRAALGHALGLDPTATARFDVAPLSATELVAAPDGWRVAYVNRKV</sequence>
<accession>A0A1M4EGB3</accession>
<evidence type="ECO:0000256" key="1">
    <source>
        <dbReference type="SAM" id="MobiDB-lite"/>
    </source>
</evidence>
<dbReference type="SUPFAM" id="SSF53254">
    <property type="entry name" value="Phosphoglycerate mutase-like"/>
    <property type="match status" value="1"/>
</dbReference>
<dbReference type="EMBL" id="LT559118">
    <property type="protein sequence ID" value="SBO97804.1"/>
    <property type="molecule type" value="Genomic_DNA"/>
</dbReference>
<name>A0A1M4EGB3_9ACTN</name>
<feature type="region of interest" description="Disordered" evidence="1">
    <location>
        <begin position="47"/>
        <end position="93"/>
    </location>
</feature>
<evidence type="ECO:0000313" key="2">
    <source>
        <dbReference type="EMBL" id="SBO97804.1"/>
    </source>
</evidence>
<gene>
    <name evidence="2" type="ORF">BN4615_P7320</name>
</gene>
<reference evidence="2" key="1">
    <citation type="submission" date="2016-04" db="EMBL/GenBank/DDBJ databases">
        <authorList>
            <person name="Evans L.H."/>
            <person name="Alamgir A."/>
            <person name="Owens N."/>
            <person name="Weber N.D."/>
            <person name="Virtaneva K."/>
            <person name="Barbian K."/>
            <person name="Babar A."/>
            <person name="Rosenke K."/>
        </authorList>
    </citation>
    <scope>NUCLEOTIDE SEQUENCE</scope>
    <source>
        <strain evidence="2">Nono1</strain>
    </source>
</reference>
<dbReference type="Gene3D" id="3.40.50.1240">
    <property type="entry name" value="Phosphoglycerate mutase-like"/>
    <property type="match status" value="1"/>
</dbReference>
<dbReference type="InterPro" id="IPR029033">
    <property type="entry name" value="His_PPase_superfam"/>
</dbReference>
<dbReference type="Pfam" id="PF00300">
    <property type="entry name" value="His_Phos_1"/>
    <property type="match status" value="1"/>
</dbReference>
<dbReference type="InterPro" id="IPR013078">
    <property type="entry name" value="His_Pase_superF_clade-1"/>
</dbReference>
<protein>
    <submittedName>
        <fullName evidence="2">Probable phosphoglycerate mutase</fullName>
    </submittedName>
</protein>